<dbReference type="OrthoDB" id="1020639at2759"/>
<dbReference type="InterPro" id="IPR026960">
    <property type="entry name" value="RVT-Znf"/>
</dbReference>
<keyword evidence="3" id="KW-1185">Reference proteome</keyword>
<dbReference type="AlphaFoldDB" id="A0A834XIU1"/>
<dbReference type="PANTHER" id="PTHR47723:SF19">
    <property type="entry name" value="POLYNUCLEOTIDYL TRANSFERASE, RIBONUCLEASE H-LIKE SUPERFAMILY PROTEIN"/>
    <property type="match status" value="1"/>
</dbReference>
<dbReference type="InterPro" id="IPR053151">
    <property type="entry name" value="RNase_H-like"/>
</dbReference>
<dbReference type="Pfam" id="PF13966">
    <property type="entry name" value="zf-RVT"/>
    <property type="match status" value="1"/>
</dbReference>
<gene>
    <name evidence="2" type="ORF">G2W53_001486</name>
</gene>
<name>A0A834XIU1_9FABA</name>
<comment type="caution">
    <text evidence="2">The sequence shown here is derived from an EMBL/GenBank/DDBJ whole genome shotgun (WGS) entry which is preliminary data.</text>
</comment>
<evidence type="ECO:0000313" key="2">
    <source>
        <dbReference type="EMBL" id="KAF7844581.1"/>
    </source>
</evidence>
<reference evidence="2" key="1">
    <citation type="submission" date="2020-09" db="EMBL/GenBank/DDBJ databases">
        <title>Genome-Enabled Discovery of Anthraquinone Biosynthesis in Senna tora.</title>
        <authorList>
            <person name="Kang S.-H."/>
            <person name="Pandey R.P."/>
            <person name="Lee C.-M."/>
            <person name="Sim J.-S."/>
            <person name="Jeong J.-T."/>
            <person name="Choi B.-S."/>
            <person name="Jung M."/>
            <person name="Ginzburg D."/>
            <person name="Zhao K."/>
            <person name="Won S.Y."/>
            <person name="Oh T.-J."/>
            <person name="Yu Y."/>
            <person name="Kim N.-H."/>
            <person name="Lee O.R."/>
            <person name="Lee T.-H."/>
            <person name="Bashyal P."/>
            <person name="Kim T.-S."/>
            <person name="Lee W.-H."/>
            <person name="Kawkins C."/>
            <person name="Kim C.-K."/>
            <person name="Kim J.S."/>
            <person name="Ahn B.O."/>
            <person name="Rhee S.Y."/>
            <person name="Sohng J.K."/>
        </authorList>
    </citation>
    <scope>NUCLEOTIDE SEQUENCE</scope>
    <source>
        <tissue evidence="2">Leaf</tissue>
    </source>
</reference>
<evidence type="ECO:0000313" key="3">
    <source>
        <dbReference type="Proteomes" id="UP000634136"/>
    </source>
</evidence>
<evidence type="ECO:0000259" key="1">
    <source>
        <dbReference type="Pfam" id="PF13966"/>
    </source>
</evidence>
<feature type="domain" description="Reverse transcriptase zinc-binding" evidence="1">
    <location>
        <begin position="89"/>
        <end position="173"/>
    </location>
</feature>
<accession>A0A834XIU1</accession>
<proteinExistence type="predicted"/>
<sequence length="288" mass="33391">MSDSRLWKDVMKIWPEFLQHIQWIIGDGNTIMFWKDKCINGMQNLISMCSNVQDQMTQRGKDKNHEYLPPNPEFGMDIPCWASDTNGDFTINSAYLIISDQQKASVPVWDMIWKANTIQRNKLLMWRLAHDRLPTRSRMALWSNKSPICLRCESFRESNVHSLRDCRKVASIWNHFINPRDRATFYFLPIKDWLVWKLNNSTQFSAIPWKAKTFMQACTGKDCCTPNIGRRSVSRWSRPCHEWMKINTDGAVCRNTRIAGCGGIVRDEYGSWTLGFEANIGPSTVNGA</sequence>
<dbReference type="Proteomes" id="UP000634136">
    <property type="component" value="Unassembled WGS sequence"/>
</dbReference>
<organism evidence="2 3">
    <name type="scientific">Senna tora</name>
    <dbReference type="NCBI Taxonomy" id="362788"/>
    <lineage>
        <taxon>Eukaryota</taxon>
        <taxon>Viridiplantae</taxon>
        <taxon>Streptophyta</taxon>
        <taxon>Embryophyta</taxon>
        <taxon>Tracheophyta</taxon>
        <taxon>Spermatophyta</taxon>
        <taxon>Magnoliopsida</taxon>
        <taxon>eudicotyledons</taxon>
        <taxon>Gunneridae</taxon>
        <taxon>Pentapetalae</taxon>
        <taxon>rosids</taxon>
        <taxon>fabids</taxon>
        <taxon>Fabales</taxon>
        <taxon>Fabaceae</taxon>
        <taxon>Caesalpinioideae</taxon>
        <taxon>Cassia clade</taxon>
        <taxon>Senna</taxon>
    </lineage>
</organism>
<protein>
    <submittedName>
        <fullName evidence="2">Ribonuclease H</fullName>
    </submittedName>
</protein>
<dbReference type="EMBL" id="JAAIUW010000001">
    <property type="protein sequence ID" value="KAF7844581.1"/>
    <property type="molecule type" value="Genomic_DNA"/>
</dbReference>
<dbReference type="PANTHER" id="PTHR47723">
    <property type="entry name" value="OS05G0353850 PROTEIN"/>
    <property type="match status" value="1"/>
</dbReference>